<gene>
    <name evidence="3" type="ORF">JQX11_12895</name>
</gene>
<proteinExistence type="predicted"/>
<dbReference type="Gene3D" id="3.90.226.10">
    <property type="entry name" value="2-enoyl-CoA Hydratase, Chain A, domain 1"/>
    <property type="match status" value="2"/>
</dbReference>
<dbReference type="PANTHER" id="PTHR43842">
    <property type="entry name" value="PROPIONYL-COA CARBOXYLASE BETA CHAIN"/>
    <property type="match status" value="1"/>
</dbReference>
<reference evidence="3 4" key="1">
    <citation type="submission" date="2021-02" db="EMBL/GenBank/DDBJ databases">
        <authorList>
            <person name="Ra J.-S."/>
        </authorList>
    </citation>
    <scope>NUCLEOTIDE SEQUENCE [LARGE SCALE GENOMIC DNA]</scope>
    <source>
        <strain evidence="3 4">MMS20-R1-14</strain>
    </source>
</reference>
<dbReference type="InterPro" id="IPR034733">
    <property type="entry name" value="AcCoA_carboxyl_beta"/>
</dbReference>
<dbReference type="PROSITE" id="PS50989">
    <property type="entry name" value="COA_CT_CTER"/>
    <property type="match status" value="1"/>
</dbReference>
<dbReference type="RefSeq" id="WP_204925214.1">
    <property type="nucleotide sequence ID" value="NZ_JAFEUC010000005.1"/>
</dbReference>
<keyword evidence="4" id="KW-1185">Reference proteome</keyword>
<feature type="domain" description="CoA carboxyltransferase N-terminal" evidence="1">
    <location>
        <begin position="6"/>
        <end position="261"/>
    </location>
</feature>
<sequence length="517" mass="54423">MTADEVRARIAELDSRLADARDGGSPRAVARQREAGKLTVRERIGLLFDPGSFAEIDALVRSRPDPDSTRARPYGDGMVIGHGLIEGRPAFTYAHDFTVQGGSMGEASGGKVLKAMDLALQTGCPIIGLNDSGGARIQEGVAAVGFYAELVRRNVAASGIVPQLSLILGPCAGGAAYSPAITDFVIMAERTAHMFVTGPDAVRAALGEDTDMDTLGGGRVNATISGNAHHLAADEADAIAFARRLLGYLPSNHTERPPEGPACDTSADVPALAELIPGSSRKPLNVAAVIENLVDPGSFLEIQPRYARNMLCGFARIGGLSIGIVANQPTHKAGVIDGRAAEKAARFIRCCDGFNVPIVTLVDVPGFMPGTTEEHAGMIRRGAKLAYAFAEATVPRVTLVLRKAYGGGYGVMGSKHLGADMNFAWPTAEIAVMGAHAAVDILHRAELATAAEPEQARAKLMEDYQARYGSPYLAAERGFIDAVIPPADSRRQIAAALRLLSRRPLAARTAKHGNIPL</sequence>
<accession>A0ABS2IUP2</accession>
<evidence type="ECO:0000259" key="1">
    <source>
        <dbReference type="PROSITE" id="PS50980"/>
    </source>
</evidence>
<dbReference type="EMBL" id="JAFEUC010000005">
    <property type="protein sequence ID" value="MBM7077239.1"/>
    <property type="molecule type" value="Genomic_DNA"/>
</dbReference>
<organism evidence="3 4">
    <name type="scientific">Micromonospora humida</name>
    <dbReference type="NCBI Taxonomy" id="2809018"/>
    <lineage>
        <taxon>Bacteria</taxon>
        <taxon>Bacillati</taxon>
        <taxon>Actinomycetota</taxon>
        <taxon>Actinomycetes</taxon>
        <taxon>Micromonosporales</taxon>
        <taxon>Micromonosporaceae</taxon>
        <taxon>Micromonospora</taxon>
    </lineage>
</organism>
<dbReference type="InterPro" id="IPR029045">
    <property type="entry name" value="ClpP/crotonase-like_dom_sf"/>
</dbReference>
<feature type="domain" description="CoA carboxyltransferase C-terminal" evidence="2">
    <location>
        <begin position="266"/>
        <end position="511"/>
    </location>
</feature>
<evidence type="ECO:0000313" key="4">
    <source>
        <dbReference type="Proteomes" id="UP001518872"/>
    </source>
</evidence>
<dbReference type="InterPro" id="IPR051047">
    <property type="entry name" value="AccD/PCCB"/>
</dbReference>
<dbReference type="SUPFAM" id="SSF52096">
    <property type="entry name" value="ClpP/crotonase"/>
    <property type="match status" value="2"/>
</dbReference>
<dbReference type="InterPro" id="IPR011763">
    <property type="entry name" value="COA_CT_C"/>
</dbReference>
<name>A0ABS2IUP2_9ACTN</name>
<comment type="caution">
    <text evidence="3">The sequence shown here is derived from an EMBL/GenBank/DDBJ whole genome shotgun (WGS) entry which is preliminary data.</text>
</comment>
<dbReference type="PROSITE" id="PS50980">
    <property type="entry name" value="COA_CT_NTER"/>
    <property type="match status" value="1"/>
</dbReference>
<dbReference type="InterPro" id="IPR011762">
    <property type="entry name" value="COA_CT_N"/>
</dbReference>
<dbReference type="PANTHER" id="PTHR43842:SF2">
    <property type="entry name" value="PROPIONYL-COA CARBOXYLASE BETA CHAIN, MITOCHONDRIAL"/>
    <property type="match status" value="1"/>
</dbReference>
<evidence type="ECO:0000259" key="2">
    <source>
        <dbReference type="PROSITE" id="PS50989"/>
    </source>
</evidence>
<dbReference type="Proteomes" id="UP001518872">
    <property type="component" value="Unassembled WGS sequence"/>
</dbReference>
<evidence type="ECO:0000313" key="3">
    <source>
        <dbReference type="EMBL" id="MBM7077239.1"/>
    </source>
</evidence>
<protein>
    <submittedName>
        <fullName evidence="3">Acyl-CoA carboxylase subunit beta</fullName>
    </submittedName>
</protein>
<dbReference type="Pfam" id="PF01039">
    <property type="entry name" value="Carboxyl_trans"/>
    <property type="match status" value="1"/>
</dbReference>